<keyword evidence="3" id="KW-0808">Transferase</keyword>
<protein>
    <submittedName>
        <fullName evidence="3">Acyltransferase family protein</fullName>
        <ecNumber evidence="3">2.3.-.-</ecNumber>
    </submittedName>
</protein>
<dbReference type="PANTHER" id="PTHR23028">
    <property type="entry name" value="ACETYLTRANSFERASE"/>
    <property type="match status" value="1"/>
</dbReference>
<keyword evidence="1" id="KW-0812">Transmembrane</keyword>
<proteinExistence type="predicted"/>
<feature type="transmembrane region" description="Helical" evidence="1">
    <location>
        <begin position="53"/>
        <end position="76"/>
    </location>
</feature>
<dbReference type="InterPro" id="IPR002656">
    <property type="entry name" value="Acyl_transf_3_dom"/>
</dbReference>
<dbReference type="RefSeq" id="WP_406785817.1">
    <property type="nucleotide sequence ID" value="NZ_JBJIAA010000001.1"/>
</dbReference>
<comment type="caution">
    <text evidence="3">The sequence shown here is derived from an EMBL/GenBank/DDBJ whole genome shotgun (WGS) entry which is preliminary data.</text>
</comment>
<keyword evidence="1" id="KW-1133">Transmembrane helix</keyword>
<feature type="transmembrane region" description="Helical" evidence="1">
    <location>
        <begin position="310"/>
        <end position="332"/>
    </location>
</feature>
<dbReference type="InterPro" id="IPR050879">
    <property type="entry name" value="Acyltransferase_3"/>
</dbReference>
<evidence type="ECO:0000259" key="2">
    <source>
        <dbReference type="Pfam" id="PF01757"/>
    </source>
</evidence>
<dbReference type="PANTHER" id="PTHR23028:SF134">
    <property type="entry name" value="PUTATIVE (AFU_ORTHOLOGUE AFUA_4G08520)-RELATED"/>
    <property type="match status" value="1"/>
</dbReference>
<feature type="domain" description="Acyltransferase 3" evidence="2">
    <location>
        <begin position="5"/>
        <end position="355"/>
    </location>
</feature>
<evidence type="ECO:0000313" key="4">
    <source>
        <dbReference type="Proteomes" id="UP001623592"/>
    </source>
</evidence>
<feature type="transmembrane region" description="Helical" evidence="1">
    <location>
        <begin position="12"/>
        <end position="33"/>
    </location>
</feature>
<sequence length="395" mass="45673">MKSKIKYLDGLRGLAAFIVIVDHFMLAFYPALFSTLGKYSHTSGLIELKLSKTIFNILYDGNLSVCIFFILSGYVLTYKFFLTHDYEYIISGASKRYIRLMVPILFTMSVAYIFMKLSLFNNSTVAKTTLAVNSVSQCWTFKPSFLGMIKQATYGVFIKNQYSYYVSLWTMTYEFLGSFLVYSIAAILGRLRNRYIFYIIIVLLFIKTYYLAFILGMILSDLYNNYKHIKILNSRLLGIIFLIIGIFLGSYPLVSTDGTIYKFMTINFADSIMFYHITGAFFIMLALLNLQSLKKLFSSKLFYFLGQISFPMYLSHLIVLCSFSGFVFMKLLRFLNYHVAFIITFALSVPLIMLISYFIHKYIDLGGVKLSSYVYKKFFKSTFVVERNINADANK</sequence>
<dbReference type="GO" id="GO:0016746">
    <property type="term" value="F:acyltransferase activity"/>
    <property type="evidence" value="ECO:0007669"/>
    <property type="project" value="UniProtKB-KW"/>
</dbReference>
<keyword evidence="4" id="KW-1185">Reference proteome</keyword>
<accession>A0ABW8TBQ4</accession>
<dbReference type="EC" id="2.3.-.-" evidence="3"/>
<feature type="transmembrane region" description="Helical" evidence="1">
    <location>
        <begin position="97"/>
        <end position="115"/>
    </location>
</feature>
<reference evidence="3 4" key="1">
    <citation type="submission" date="2024-11" db="EMBL/GenBank/DDBJ databases">
        <authorList>
            <person name="Heng Y.C."/>
            <person name="Lim A.C.H."/>
            <person name="Lee J.K.Y."/>
            <person name="Kittelmann S."/>
        </authorList>
    </citation>
    <scope>NUCLEOTIDE SEQUENCE [LARGE SCALE GENOMIC DNA]</scope>
    <source>
        <strain evidence="3 4">WILCCON 0114</strain>
    </source>
</reference>
<feature type="transmembrane region" description="Helical" evidence="1">
    <location>
        <begin position="231"/>
        <end position="251"/>
    </location>
</feature>
<organism evidence="3 4">
    <name type="scientific">Clostridium neuense</name>
    <dbReference type="NCBI Taxonomy" id="1728934"/>
    <lineage>
        <taxon>Bacteria</taxon>
        <taxon>Bacillati</taxon>
        <taxon>Bacillota</taxon>
        <taxon>Clostridia</taxon>
        <taxon>Eubacteriales</taxon>
        <taxon>Clostridiaceae</taxon>
        <taxon>Clostridium</taxon>
    </lineage>
</organism>
<keyword evidence="1" id="KW-0472">Membrane</keyword>
<gene>
    <name evidence="3" type="ORF">ACJDT4_01815</name>
</gene>
<dbReference type="Pfam" id="PF01757">
    <property type="entry name" value="Acyl_transf_3"/>
    <property type="match status" value="1"/>
</dbReference>
<dbReference type="Proteomes" id="UP001623592">
    <property type="component" value="Unassembled WGS sequence"/>
</dbReference>
<feature type="transmembrane region" description="Helical" evidence="1">
    <location>
        <begin position="339"/>
        <end position="359"/>
    </location>
</feature>
<dbReference type="EMBL" id="JBJIAA010000001">
    <property type="protein sequence ID" value="MFL0249143.1"/>
    <property type="molecule type" value="Genomic_DNA"/>
</dbReference>
<keyword evidence="3" id="KW-0012">Acyltransferase</keyword>
<feature type="transmembrane region" description="Helical" evidence="1">
    <location>
        <begin position="195"/>
        <end position="219"/>
    </location>
</feature>
<evidence type="ECO:0000256" key="1">
    <source>
        <dbReference type="SAM" id="Phobius"/>
    </source>
</evidence>
<feature type="transmembrane region" description="Helical" evidence="1">
    <location>
        <begin position="272"/>
        <end position="290"/>
    </location>
</feature>
<feature type="transmembrane region" description="Helical" evidence="1">
    <location>
        <begin position="164"/>
        <end position="188"/>
    </location>
</feature>
<evidence type="ECO:0000313" key="3">
    <source>
        <dbReference type="EMBL" id="MFL0249143.1"/>
    </source>
</evidence>
<name>A0ABW8TBQ4_9CLOT</name>